<keyword evidence="1" id="KW-0812">Transmembrane</keyword>
<dbReference type="RefSeq" id="WP_106209082.1">
    <property type="nucleotide sequence ID" value="NZ_PVTL01000001.1"/>
</dbReference>
<feature type="transmembrane region" description="Helical" evidence="1">
    <location>
        <begin position="42"/>
        <end position="61"/>
    </location>
</feature>
<accession>A0A2T0VIV9</accession>
<dbReference type="EMBL" id="PVTL01000001">
    <property type="protein sequence ID" value="PRY70156.1"/>
    <property type="molecule type" value="Genomic_DNA"/>
</dbReference>
<name>A0A2T0VIV9_9MICO</name>
<dbReference type="OrthoDB" id="4462109at2"/>
<dbReference type="InterPro" id="IPR021315">
    <property type="entry name" value="Gap/Sap"/>
</dbReference>
<feature type="transmembrane region" description="Helical" evidence="1">
    <location>
        <begin position="6"/>
        <end position="30"/>
    </location>
</feature>
<evidence type="ECO:0000313" key="3">
    <source>
        <dbReference type="Proteomes" id="UP000237983"/>
    </source>
</evidence>
<dbReference type="Proteomes" id="UP000237983">
    <property type="component" value="Unassembled WGS sequence"/>
</dbReference>
<organism evidence="2 3">
    <name type="scientific">Glaciihabitans tibetensis</name>
    <dbReference type="NCBI Taxonomy" id="1266600"/>
    <lineage>
        <taxon>Bacteria</taxon>
        <taxon>Bacillati</taxon>
        <taxon>Actinomycetota</taxon>
        <taxon>Actinomycetes</taxon>
        <taxon>Micrococcales</taxon>
        <taxon>Microbacteriaceae</taxon>
        <taxon>Glaciihabitans</taxon>
    </lineage>
</organism>
<reference evidence="2 3" key="1">
    <citation type="submission" date="2018-03" db="EMBL/GenBank/DDBJ databases">
        <title>Genomic Encyclopedia of Type Strains, Phase III (KMG-III): the genomes of soil and plant-associated and newly described type strains.</title>
        <authorList>
            <person name="Whitman W."/>
        </authorList>
    </citation>
    <scope>NUCLEOTIDE SEQUENCE [LARGE SCALE GENOMIC DNA]</scope>
    <source>
        <strain evidence="2 3">CGMCC 1.12484</strain>
    </source>
</reference>
<sequence>MWESLGSILPIAVAVAFSSVPILATVLILLSPNRVRSGVAFLIGWVVGIAAVLTTFVLLAQALPVRRAVHPQVALAVALIVVGLGLIVLAVVSGRRGHGKGGMPRWLTAVGSIGPARAAGLALLLNIRPKAILLSAAAGLSLRGTGLNAADTALLVVIFTVIAASTVVGPIVFSLLSPDRAGVWLRATRSWIEKNNRTVTVLILFLIGVVVVGDGISRL</sequence>
<keyword evidence="3" id="KW-1185">Reference proteome</keyword>
<dbReference type="AlphaFoldDB" id="A0A2T0VIV9"/>
<dbReference type="Pfam" id="PF11139">
    <property type="entry name" value="SfLAP"/>
    <property type="match status" value="1"/>
</dbReference>
<feature type="transmembrane region" description="Helical" evidence="1">
    <location>
        <begin position="198"/>
        <end position="216"/>
    </location>
</feature>
<evidence type="ECO:0000256" key="1">
    <source>
        <dbReference type="SAM" id="Phobius"/>
    </source>
</evidence>
<feature type="transmembrane region" description="Helical" evidence="1">
    <location>
        <begin position="153"/>
        <end position="177"/>
    </location>
</feature>
<feature type="transmembrane region" description="Helical" evidence="1">
    <location>
        <begin position="73"/>
        <end position="94"/>
    </location>
</feature>
<keyword evidence="1" id="KW-0472">Membrane</keyword>
<comment type="caution">
    <text evidence="2">The sequence shown here is derived from an EMBL/GenBank/DDBJ whole genome shotgun (WGS) entry which is preliminary data.</text>
</comment>
<keyword evidence="1" id="KW-1133">Transmembrane helix</keyword>
<protein>
    <submittedName>
        <fullName evidence="2">Sap-like sulfolipid-1-addressing protein</fullName>
    </submittedName>
</protein>
<evidence type="ECO:0000313" key="2">
    <source>
        <dbReference type="EMBL" id="PRY70156.1"/>
    </source>
</evidence>
<feature type="transmembrane region" description="Helical" evidence="1">
    <location>
        <begin position="106"/>
        <end position="125"/>
    </location>
</feature>
<proteinExistence type="predicted"/>
<gene>
    <name evidence="2" type="ORF">B0I08_101284</name>
</gene>